<evidence type="ECO:0000256" key="1">
    <source>
        <dbReference type="ARBA" id="ARBA00022679"/>
    </source>
</evidence>
<gene>
    <name evidence="4" type="ORF">B9Z65_5120</name>
</gene>
<proteinExistence type="predicted"/>
<dbReference type="InterPro" id="IPR020841">
    <property type="entry name" value="PKS_Beta-ketoAc_synthase_dom"/>
</dbReference>
<evidence type="ECO:0000259" key="3">
    <source>
        <dbReference type="PROSITE" id="PS52004"/>
    </source>
</evidence>
<dbReference type="EMBL" id="NHZQ01000236">
    <property type="protein sequence ID" value="PSK46152.1"/>
    <property type="molecule type" value="Genomic_DNA"/>
</dbReference>
<dbReference type="Pfam" id="PF00109">
    <property type="entry name" value="ketoacyl-synt"/>
    <property type="match status" value="1"/>
</dbReference>
<dbReference type="GO" id="GO:0004312">
    <property type="term" value="F:fatty acid synthase activity"/>
    <property type="evidence" value="ECO:0007669"/>
    <property type="project" value="TreeGrafter"/>
</dbReference>
<dbReference type="Proteomes" id="UP000243723">
    <property type="component" value="Unassembled WGS sequence"/>
</dbReference>
<dbReference type="InterPro" id="IPR014030">
    <property type="entry name" value="Ketoacyl_synth_N"/>
</dbReference>
<dbReference type="InterPro" id="IPR050091">
    <property type="entry name" value="PKS_NRPS_Biosynth_Enz"/>
</dbReference>
<keyword evidence="2" id="KW-0511">Multifunctional enzyme</keyword>
<accession>A0A2P7ZD50</accession>
<feature type="domain" description="Ketosynthase family 3 (KS3)" evidence="3">
    <location>
        <begin position="19"/>
        <end position="183"/>
    </location>
</feature>
<dbReference type="AlphaFoldDB" id="A0A2P7ZD50"/>
<evidence type="ECO:0000313" key="5">
    <source>
        <dbReference type="Proteomes" id="UP000243723"/>
    </source>
</evidence>
<dbReference type="PANTHER" id="PTHR43775:SF49">
    <property type="entry name" value="SYNTHASE, PUTATIVE (JCVI)-RELATED"/>
    <property type="match status" value="1"/>
</dbReference>
<dbReference type="OrthoDB" id="329835at2759"/>
<dbReference type="Gene3D" id="3.40.47.10">
    <property type="match status" value="1"/>
</dbReference>
<name>A0A2P7ZD50_9PEZI</name>
<dbReference type="PROSITE" id="PS52004">
    <property type="entry name" value="KS3_2"/>
    <property type="match status" value="1"/>
</dbReference>
<dbReference type="InterPro" id="IPR016039">
    <property type="entry name" value="Thiolase-like"/>
</dbReference>
<reference evidence="4 5" key="1">
    <citation type="submission" date="2017-05" db="EMBL/GenBank/DDBJ databases">
        <title>Draft genome sequence of Elsinoe australis.</title>
        <authorList>
            <person name="Cheng Q."/>
        </authorList>
    </citation>
    <scope>NUCLEOTIDE SEQUENCE [LARGE SCALE GENOMIC DNA]</scope>
    <source>
        <strain evidence="4 5">NL1</strain>
    </source>
</reference>
<evidence type="ECO:0000313" key="4">
    <source>
        <dbReference type="EMBL" id="PSK46152.1"/>
    </source>
</evidence>
<dbReference type="SUPFAM" id="SSF53901">
    <property type="entry name" value="Thiolase-like"/>
    <property type="match status" value="1"/>
</dbReference>
<dbReference type="STRING" id="40998.A0A2P7ZD50"/>
<keyword evidence="5" id="KW-1185">Reference proteome</keyword>
<sequence length="183" mass="20832">MKDMNHNMQNGRKSPVPMSEAMAIVGMALRLPGGICNPIDFWTMMAEKRDGLCDVPPERFNIEAFHDISGRPGTIPMNKGYYLSDIDVRQFDPSFFSLSKKELERLDPQQRQLLEVVYECMENAGMTSWQGADLGCYVGAFNEDWQDLNAKETQHRGGYRVTGYGDFALANRISYEYDLKGPR</sequence>
<dbReference type="PANTHER" id="PTHR43775">
    <property type="entry name" value="FATTY ACID SYNTHASE"/>
    <property type="match status" value="1"/>
</dbReference>
<keyword evidence="1" id="KW-0808">Transferase</keyword>
<dbReference type="SMART" id="SM00825">
    <property type="entry name" value="PKS_KS"/>
    <property type="match status" value="1"/>
</dbReference>
<evidence type="ECO:0000256" key="2">
    <source>
        <dbReference type="ARBA" id="ARBA00023268"/>
    </source>
</evidence>
<protein>
    <recommendedName>
        <fullName evidence="3">Ketosynthase family 3 (KS3) domain-containing protein</fullName>
    </recommendedName>
</protein>
<comment type="caution">
    <text evidence="4">The sequence shown here is derived from an EMBL/GenBank/DDBJ whole genome shotgun (WGS) entry which is preliminary data.</text>
</comment>
<organism evidence="4 5">
    <name type="scientific">Elsinoe australis</name>
    <dbReference type="NCBI Taxonomy" id="40998"/>
    <lineage>
        <taxon>Eukaryota</taxon>
        <taxon>Fungi</taxon>
        <taxon>Dikarya</taxon>
        <taxon>Ascomycota</taxon>
        <taxon>Pezizomycotina</taxon>
        <taxon>Dothideomycetes</taxon>
        <taxon>Dothideomycetidae</taxon>
        <taxon>Myriangiales</taxon>
        <taxon>Elsinoaceae</taxon>
        <taxon>Elsinoe</taxon>
    </lineage>
</organism>
<dbReference type="CDD" id="cd00833">
    <property type="entry name" value="PKS"/>
    <property type="match status" value="1"/>
</dbReference>
<dbReference type="GO" id="GO:0044550">
    <property type="term" value="P:secondary metabolite biosynthetic process"/>
    <property type="evidence" value="ECO:0007669"/>
    <property type="project" value="TreeGrafter"/>
</dbReference>
<dbReference type="GO" id="GO:0006633">
    <property type="term" value="P:fatty acid biosynthetic process"/>
    <property type="evidence" value="ECO:0007669"/>
    <property type="project" value="TreeGrafter"/>
</dbReference>